<protein>
    <submittedName>
        <fullName evidence="1">Uncharacterized protein</fullName>
    </submittedName>
</protein>
<gene>
    <name evidence="1" type="ORF">KIPB_014424</name>
</gene>
<proteinExistence type="predicted"/>
<name>A0A9K3GQY2_9EUKA</name>
<evidence type="ECO:0000313" key="1">
    <source>
        <dbReference type="EMBL" id="GIQ91256.1"/>
    </source>
</evidence>
<feature type="non-terminal residue" evidence="1">
    <location>
        <position position="1"/>
    </location>
</feature>
<comment type="caution">
    <text evidence="1">The sequence shown here is derived from an EMBL/GenBank/DDBJ whole genome shotgun (WGS) entry which is preliminary data.</text>
</comment>
<feature type="non-terminal residue" evidence="1">
    <location>
        <position position="71"/>
    </location>
</feature>
<accession>A0A9K3GQY2</accession>
<organism evidence="1 2">
    <name type="scientific">Kipferlia bialata</name>
    <dbReference type="NCBI Taxonomy" id="797122"/>
    <lineage>
        <taxon>Eukaryota</taxon>
        <taxon>Metamonada</taxon>
        <taxon>Carpediemonas-like organisms</taxon>
        <taxon>Kipferlia</taxon>
    </lineage>
</organism>
<keyword evidence="2" id="KW-1185">Reference proteome</keyword>
<dbReference type="Proteomes" id="UP000265618">
    <property type="component" value="Unassembled WGS sequence"/>
</dbReference>
<sequence>ASFAFRYWDAEGTYETVAPGSIKGDIYTAIAEQTSTALMCSGNLWGTVDDLTKFVTVFLNGGQTASGNTAS</sequence>
<dbReference type="EMBL" id="BDIP01007406">
    <property type="protein sequence ID" value="GIQ91256.1"/>
    <property type="molecule type" value="Genomic_DNA"/>
</dbReference>
<evidence type="ECO:0000313" key="2">
    <source>
        <dbReference type="Proteomes" id="UP000265618"/>
    </source>
</evidence>
<dbReference type="AlphaFoldDB" id="A0A9K3GQY2"/>
<reference evidence="1 2" key="1">
    <citation type="journal article" date="2018" name="PLoS ONE">
        <title>The draft genome of Kipferlia bialata reveals reductive genome evolution in fornicate parasites.</title>
        <authorList>
            <person name="Tanifuji G."/>
            <person name="Takabayashi S."/>
            <person name="Kume K."/>
            <person name="Takagi M."/>
            <person name="Nakayama T."/>
            <person name="Kamikawa R."/>
            <person name="Inagaki Y."/>
            <person name="Hashimoto T."/>
        </authorList>
    </citation>
    <scope>NUCLEOTIDE SEQUENCE [LARGE SCALE GENOMIC DNA]</scope>
    <source>
        <strain evidence="1">NY0173</strain>
    </source>
</reference>